<dbReference type="EMBL" id="BAAAPO010000025">
    <property type="protein sequence ID" value="GAA1792020.1"/>
    <property type="molecule type" value="Genomic_DNA"/>
</dbReference>
<reference evidence="1 2" key="1">
    <citation type="journal article" date="2019" name="Int. J. Syst. Evol. Microbiol.">
        <title>The Global Catalogue of Microorganisms (GCM) 10K type strain sequencing project: providing services to taxonomists for standard genome sequencing and annotation.</title>
        <authorList>
            <consortium name="The Broad Institute Genomics Platform"/>
            <consortium name="The Broad Institute Genome Sequencing Center for Infectious Disease"/>
            <person name="Wu L."/>
            <person name="Ma J."/>
        </authorList>
    </citation>
    <scope>NUCLEOTIDE SEQUENCE [LARGE SCALE GENOMIC DNA]</scope>
    <source>
        <strain evidence="1 2">JCM 15592</strain>
    </source>
</reference>
<organism evidence="1 2">
    <name type="scientific">Nostocoides veronense</name>
    <dbReference type="NCBI Taxonomy" id="330836"/>
    <lineage>
        <taxon>Bacteria</taxon>
        <taxon>Bacillati</taxon>
        <taxon>Actinomycetota</taxon>
        <taxon>Actinomycetes</taxon>
        <taxon>Micrococcales</taxon>
        <taxon>Intrasporangiaceae</taxon>
        <taxon>Nostocoides</taxon>
    </lineage>
</organism>
<accession>A0ABN2LKW2</accession>
<evidence type="ECO:0000313" key="1">
    <source>
        <dbReference type="EMBL" id="GAA1792020.1"/>
    </source>
</evidence>
<dbReference type="Proteomes" id="UP001499938">
    <property type="component" value="Unassembled WGS sequence"/>
</dbReference>
<gene>
    <name evidence="1" type="ORF">GCM10009811_15970</name>
</gene>
<name>A0ABN2LKW2_9MICO</name>
<comment type="caution">
    <text evidence="1">The sequence shown here is derived from an EMBL/GenBank/DDBJ whole genome shotgun (WGS) entry which is preliminary data.</text>
</comment>
<evidence type="ECO:0000313" key="2">
    <source>
        <dbReference type="Proteomes" id="UP001499938"/>
    </source>
</evidence>
<sequence length="111" mass="11608">MGLTGTYADVVELDDDVLLDDDVVLLVVDDVVELEGDVVVLGSSLLLQPATRPAASAATAAARAGGVGVIRIIKGPSESRAPGPATQRSTYTFTDNARFRHRKDDLSTGRA</sequence>
<keyword evidence="2" id="KW-1185">Reference proteome</keyword>
<protein>
    <submittedName>
        <fullName evidence="1">Uncharacterized protein</fullName>
    </submittedName>
</protein>
<proteinExistence type="predicted"/>